<evidence type="ECO:0000256" key="3">
    <source>
        <dbReference type="ARBA" id="ARBA00022692"/>
    </source>
</evidence>
<evidence type="ECO:0000256" key="2">
    <source>
        <dbReference type="ARBA" id="ARBA00022475"/>
    </source>
</evidence>
<feature type="transmembrane region" description="Helical" evidence="6">
    <location>
        <begin position="608"/>
        <end position="630"/>
    </location>
</feature>
<keyword evidence="2" id="KW-1003">Cell membrane</keyword>
<dbReference type="PANTHER" id="PTHR33406:SF12">
    <property type="entry name" value="BLR2997 PROTEIN"/>
    <property type="match status" value="1"/>
</dbReference>
<feature type="transmembrane region" description="Helical" evidence="6">
    <location>
        <begin position="404"/>
        <end position="421"/>
    </location>
</feature>
<evidence type="ECO:0000259" key="7">
    <source>
        <dbReference type="PROSITE" id="PS50156"/>
    </source>
</evidence>
<comment type="subcellular location">
    <subcellularLocation>
        <location evidence="1">Cell membrane</location>
        <topology evidence="1">Multi-pass membrane protein</topology>
    </subcellularLocation>
</comment>
<dbReference type="PROSITE" id="PS50156">
    <property type="entry name" value="SSD"/>
    <property type="match status" value="1"/>
</dbReference>
<evidence type="ECO:0000256" key="6">
    <source>
        <dbReference type="SAM" id="Phobius"/>
    </source>
</evidence>
<dbReference type="InterPro" id="IPR050545">
    <property type="entry name" value="Mycobact_MmpL"/>
</dbReference>
<reference evidence="8 9" key="1">
    <citation type="submission" date="2019-12" db="EMBL/GenBank/DDBJ databases">
        <authorList>
            <person name="Zhao J."/>
        </authorList>
    </citation>
    <scope>NUCLEOTIDE SEQUENCE [LARGE SCALE GENOMIC DNA]</scope>
    <source>
        <strain evidence="8 9">S-15</strain>
    </source>
</reference>
<proteinExistence type="predicted"/>
<dbReference type="InterPro" id="IPR004869">
    <property type="entry name" value="MMPL_dom"/>
</dbReference>
<dbReference type="Gene3D" id="1.20.1640.10">
    <property type="entry name" value="Multidrug efflux transporter AcrB transmembrane domain"/>
    <property type="match status" value="2"/>
</dbReference>
<evidence type="ECO:0000313" key="8">
    <source>
        <dbReference type="EMBL" id="NBG65124.1"/>
    </source>
</evidence>
<feature type="transmembrane region" description="Helical" evidence="6">
    <location>
        <begin position="637"/>
        <end position="656"/>
    </location>
</feature>
<feature type="transmembrane region" description="Helical" evidence="6">
    <location>
        <begin position="342"/>
        <end position="367"/>
    </location>
</feature>
<dbReference type="AlphaFoldDB" id="A0A6N9NH21"/>
<evidence type="ECO:0000256" key="5">
    <source>
        <dbReference type="ARBA" id="ARBA00023136"/>
    </source>
</evidence>
<dbReference type="Proteomes" id="UP000470771">
    <property type="component" value="Unassembled WGS sequence"/>
</dbReference>
<accession>A0A6N9NH21</accession>
<protein>
    <submittedName>
        <fullName evidence="8">MMPL family transporter</fullName>
    </submittedName>
</protein>
<organism evidence="8 9">
    <name type="scientific">Acidiluteibacter ferrifornacis</name>
    <dbReference type="NCBI Taxonomy" id="2692424"/>
    <lineage>
        <taxon>Bacteria</taxon>
        <taxon>Pseudomonadati</taxon>
        <taxon>Bacteroidota</taxon>
        <taxon>Flavobacteriia</taxon>
        <taxon>Flavobacteriales</taxon>
        <taxon>Cryomorphaceae</taxon>
        <taxon>Acidiluteibacter</taxon>
    </lineage>
</organism>
<evidence type="ECO:0000256" key="4">
    <source>
        <dbReference type="ARBA" id="ARBA00022989"/>
    </source>
</evidence>
<dbReference type="EMBL" id="WWNE01000004">
    <property type="protein sequence ID" value="NBG65124.1"/>
    <property type="molecule type" value="Genomic_DNA"/>
</dbReference>
<feature type="domain" description="SSD" evidence="7">
    <location>
        <begin position="247"/>
        <end position="370"/>
    </location>
</feature>
<name>A0A6N9NH21_9FLAO</name>
<keyword evidence="4 6" id="KW-1133">Transmembrane helix</keyword>
<feature type="transmembrane region" description="Helical" evidence="6">
    <location>
        <begin position="662"/>
        <end position="682"/>
    </location>
</feature>
<feature type="transmembrane region" description="Helical" evidence="6">
    <location>
        <begin position="12"/>
        <end position="31"/>
    </location>
</feature>
<feature type="transmembrane region" description="Helical" evidence="6">
    <location>
        <begin position="219"/>
        <end position="238"/>
    </location>
</feature>
<dbReference type="SUPFAM" id="SSF82866">
    <property type="entry name" value="Multidrug efflux transporter AcrB transmembrane domain"/>
    <property type="match status" value="2"/>
</dbReference>
<dbReference type="Pfam" id="PF03176">
    <property type="entry name" value="MMPL"/>
    <property type="match status" value="2"/>
</dbReference>
<dbReference type="InterPro" id="IPR000731">
    <property type="entry name" value="SSD"/>
</dbReference>
<feature type="transmembrane region" description="Helical" evidence="6">
    <location>
        <begin position="733"/>
        <end position="754"/>
    </location>
</feature>
<keyword evidence="9" id="KW-1185">Reference proteome</keyword>
<feature type="transmembrane region" description="Helical" evidence="6">
    <location>
        <begin position="312"/>
        <end position="336"/>
    </location>
</feature>
<dbReference type="RefSeq" id="WP_160631961.1">
    <property type="nucleotide sequence ID" value="NZ_WWNE01000004.1"/>
</dbReference>
<comment type="caution">
    <text evidence="8">The sequence shown here is derived from an EMBL/GenBank/DDBJ whole genome shotgun (WGS) entry which is preliminary data.</text>
</comment>
<dbReference type="PANTHER" id="PTHR33406">
    <property type="entry name" value="MEMBRANE PROTEIN MJ1562-RELATED"/>
    <property type="match status" value="1"/>
</dbReference>
<feature type="transmembrane region" description="Helical" evidence="6">
    <location>
        <begin position="703"/>
        <end position="727"/>
    </location>
</feature>
<feature type="transmembrane region" description="Helical" evidence="6">
    <location>
        <begin position="245"/>
        <end position="265"/>
    </location>
</feature>
<dbReference type="GO" id="GO:0005886">
    <property type="term" value="C:plasma membrane"/>
    <property type="evidence" value="ECO:0007669"/>
    <property type="project" value="UniProtKB-SubCell"/>
</dbReference>
<keyword evidence="5 6" id="KW-0472">Membrane</keyword>
<keyword evidence="3 6" id="KW-0812">Transmembrane</keyword>
<gene>
    <name evidence="8" type="ORF">GQN54_03290</name>
</gene>
<evidence type="ECO:0000256" key="1">
    <source>
        <dbReference type="ARBA" id="ARBA00004651"/>
    </source>
</evidence>
<sequence>MWTKFAGHILRKRYYIIALLIVITLIMGFFASKVKMSYEMAQMLPETDSTFQEFESFKAQFGQEGSILVIGMKDERLFELDNFNKWYDLSNDLREVIGIDEVLSIPAIVDLTKDSKAKKFIPERVFKSRPESQEELDSLMNVVRNLPFYNGYLFNNEDEFTLMALTLDRKYLDSKDRKVLIDEMYSLIHQFEDETGLTVRSSGLPYIRSNNTTKISEEIKLFIVLAILVTATILLLFFRSFKAMFFSMLIVMIGVVWSVGFLGIFGFQISILTALIPPLIIVIGIPNCIFIINKYHQEYSYHGNQMKALNRVIYKIGNAIFLTNTTTGLGFATFIFTQSAILVEFGIIASLGILSVFILSITLMPILQSFLKPPSQRHIKHLERKWVFMVVNHLMTIVMKHRKVVYLVTALIIVVSIYGVTKIKVTGNIADDLPRHDPVFLDLKFFEGEVKGVLPLEVTIDTKKKGGVFKLSNLKKIDKLQDLLHEYPEFSKPLSVVEGLKFAKQAFYGGDPSKYTLFNSQEQSFIGPYFRGADETSKNLLKSYVDSTNQITRITAQVADVGTNRMEAIMTDLKPRVDSIFPPDKYKVSLTGTSIVWLKGTEYLVKNLFISLGIAILLIAIIMSILFSSVRMVFMSLVPNLLPLLTTAAIMGYFGISIKPSTILIFSIAFGISVDDTIHFLAKYRQELKAHSWNIKEAALLALKETGVSMIYTSIVLFFGFGVFAASEFGGTVALGMLVSLTLLVAMCSNLLLLPSLILSLDKWVTTKAFEKESLIELVDEEEDIDLEGLEIESQSDKNE</sequence>
<feature type="transmembrane region" description="Helical" evidence="6">
    <location>
        <begin position="271"/>
        <end position="292"/>
    </location>
</feature>
<evidence type="ECO:0000313" key="9">
    <source>
        <dbReference type="Proteomes" id="UP000470771"/>
    </source>
</evidence>